<accession>A0ABP0ZBY8</accession>
<evidence type="ECO:0000313" key="4">
    <source>
        <dbReference type="Proteomes" id="UP001642487"/>
    </source>
</evidence>
<dbReference type="Proteomes" id="UP001642487">
    <property type="component" value="Chromosome 9"/>
</dbReference>
<dbReference type="InterPro" id="IPR003439">
    <property type="entry name" value="ABC_transporter-like_ATP-bd"/>
</dbReference>
<sequence length="312" mass="35123">MASENSTGGSFRPDAAAEEAALRWAALQRLPTYQRARKALLHGVAGEFKEIDLQKLDIKETKELLNRVVKNAESNEEFLHKLKNRIDRVSLRLPTIEVRFQNLNVDAQAYLGKTASPTIFTYFLNLLQSAANCIHLCPTQKQQFSILCDLSGIIKPGRMTLLLGPPGSGKTTLLKALSGKLDSQLQFSGTVTYNGHEMKEFVPKRTAAYISQYDIHVPLLTVRETLAFSARCQGVGTGYGLKPLFKISNLKHSLQSLVFVSETHFVNDLDMLTELLRREKQLNIKPDPYIDALMKVKMNECYPNKVEYYLNT</sequence>
<protein>
    <submittedName>
        <fullName evidence="3">Uncharacterized protein</fullName>
    </submittedName>
</protein>
<dbReference type="EMBL" id="OZ021743">
    <property type="protein sequence ID" value="CAK9329547.1"/>
    <property type="molecule type" value="Genomic_DNA"/>
</dbReference>
<evidence type="ECO:0000259" key="2">
    <source>
        <dbReference type="Pfam" id="PF14510"/>
    </source>
</evidence>
<proteinExistence type="predicted"/>
<feature type="domain" description="ABC transporter" evidence="1">
    <location>
        <begin position="149"/>
        <end position="243"/>
    </location>
</feature>
<dbReference type="InterPro" id="IPR029481">
    <property type="entry name" value="ABC_trans_N"/>
</dbReference>
<dbReference type="PANTHER" id="PTHR48040">
    <property type="entry name" value="PLEIOTROPIC DRUG RESISTANCE PROTEIN 1-LIKE ISOFORM X1"/>
    <property type="match status" value="1"/>
</dbReference>
<dbReference type="Pfam" id="PF00005">
    <property type="entry name" value="ABC_tran"/>
    <property type="match status" value="1"/>
</dbReference>
<reference evidence="3 4" key="1">
    <citation type="submission" date="2024-03" db="EMBL/GenBank/DDBJ databases">
        <authorList>
            <person name="Gkanogiannis A."/>
            <person name="Becerra Lopez-Lavalle L."/>
        </authorList>
    </citation>
    <scope>NUCLEOTIDE SEQUENCE [LARGE SCALE GENOMIC DNA]</scope>
</reference>
<evidence type="ECO:0000259" key="1">
    <source>
        <dbReference type="Pfam" id="PF00005"/>
    </source>
</evidence>
<name>A0ABP0ZBY8_9ROSI</name>
<evidence type="ECO:0000313" key="3">
    <source>
        <dbReference type="EMBL" id="CAK9329547.1"/>
    </source>
</evidence>
<dbReference type="Gene3D" id="3.40.50.300">
    <property type="entry name" value="P-loop containing nucleotide triphosphate hydrolases"/>
    <property type="match status" value="1"/>
</dbReference>
<keyword evidence="4" id="KW-1185">Reference proteome</keyword>
<dbReference type="Pfam" id="PF14510">
    <property type="entry name" value="ABC_trans_N"/>
    <property type="match status" value="1"/>
</dbReference>
<dbReference type="SUPFAM" id="SSF52540">
    <property type="entry name" value="P-loop containing nucleoside triphosphate hydrolases"/>
    <property type="match status" value="1"/>
</dbReference>
<organism evidence="3 4">
    <name type="scientific">Citrullus colocynthis</name>
    <name type="common">colocynth</name>
    <dbReference type="NCBI Taxonomy" id="252529"/>
    <lineage>
        <taxon>Eukaryota</taxon>
        <taxon>Viridiplantae</taxon>
        <taxon>Streptophyta</taxon>
        <taxon>Embryophyta</taxon>
        <taxon>Tracheophyta</taxon>
        <taxon>Spermatophyta</taxon>
        <taxon>Magnoliopsida</taxon>
        <taxon>eudicotyledons</taxon>
        <taxon>Gunneridae</taxon>
        <taxon>Pentapetalae</taxon>
        <taxon>rosids</taxon>
        <taxon>fabids</taxon>
        <taxon>Cucurbitales</taxon>
        <taxon>Cucurbitaceae</taxon>
        <taxon>Benincaseae</taxon>
        <taxon>Citrullus</taxon>
    </lineage>
</organism>
<dbReference type="PANTHER" id="PTHR48040:SF45">
    <property type="entry name" value="PLEIOTROPIC DRUG RESISTANCE PROTEIN 1-LIKE"/>
    <property type="match status" value="1"/>
</dbReference>
<dbReference type="InterPro" id="IPR027417">
    <property type="entry name" value="P-loop_NTPase"/>
</dbReference>
<gene>
    <name evidence="3" type="ORF">CITCOLO1_LOCUS22016</name>
</gene>
<feature type="domain" description="Pleiotropic ABC efflux transporter N-terminal" evidence="2">
    <location>
        <begin position="73"/>
        <end position="120"/>
    </location>
</feature>